<dbReference type="Proteomes" id="UP000789831">
    <property type="component" value="Unassembled WGS sequence"/>
</dbReference>
<accession>A0A9N9FBV2</accession>
<evidence type="ECO:0000256" key="1">
    <source>
        <dbReference type="SAM" id="Phobius"/>
    </source>
</evidence>
<keyword evidence="1" id="KW-0812">Transmembrane</keyword>
<dbReference type="AlphaFoldDB" id="A0A9N9FBV2"/>
<dbReference type="OrthoDB" id="2315602at2759"/>
<name>A0A9N9FBV2_9GLOM</name>
<evidence type="ECO:0000313" key="3">
    <source>
        <dbReference type="Proteomes" id="UP000789831"/>
    </source>
</evidence>
<keyword evidence="1" id="KW-0472">Membrane</keyword>
<reference evidence="2" key="1">
    <citation type="submission" date="2021-06" db="EMBL/GenBank/DDBJ databases">
        <authorList>
            <person name="Kallberg Y."/>
            <person name="Tangrot J."/>
            <person name="Rosling A."/>
        </authorList>
    </citation>
    <scope>NUCLEOTIDE SEQUENCE</scope>
    <source>
        <strain evidence="2">MT106</strain>
    </source>
</reference>
<evidence type="ECO:0000313" key="2">
    <source>
        <dbReference type="EMBL" id="CAG8524676.1"/>
    </source>
</evidence>
<keyword evidence="1" id="KW-1133">Transmembrane helix</keyword>
<feature type="transmembrane region" description="Helical" evidence="1">
    <location>
        <begin position="12"/>
        <end position="36"/>
    </location>
</feature>
<organism evidence="2 3">
    <name type="scientific">Ambispora gerdemannii</name>
    <dbReference type="NCBI Taxonomy" id="144530"/>
    <lineage>
        <taxon>Eukaryota</taxon>
        <taxon>Fungi</taxon>
        <taxon>Fungi incertae sedis</taxon>
        <taxon>Mucoromycota</taxon>
        <taxon>Glomeromycotina</taxon>
        <taxon>Glomeromycetes</taxon>
        <taxon>Archaeosporales</taxon>
        <taxon>Ambisporaceae</taxon>
        <taxon>Ambispora</taxon>
    </lineage>
</organism>
<dbReference type="EMBL" id="CAJVPL010000726">
    <property type="protein sequence ID" value="CAG8524676.1"/>
    <property type="molecule type" value="Genomic_DNA"/>
</dbReference>
<gene>
    <name evidence="2" type="ORF">AGERDE_LOCUS5416</name>
</gene>
<comment type="caution">
    <text evidence="2">The sequence shown here is derived from an EMBL/GenBank/DDBJ whole genome shotgun (WGS) entry which is preliminary data.</text>
</comment>
<protein>
    <submittedName>
        <fullName evidence="2">2097_t:CDS:1</fullName>
    </submittedName>
</protein>
<proteinExistence type="predicted"/>
<sequence>MSKQLRSRREVILFFETIFFLEYIIFTSSAIVALFFKCQQIATTLEPIISNGVTNLFHEGYLETVKIIVIFAGFALNIAHLKTLPDANWWLEVHRINEEEFYNQLTYKKGRWYTIKALLKYNNAARLNKIFWKALQSPT</sequence>
<keyword evidence="3" id="KW-1185">Reference proteome</keyword>